<feature type="transmembrane region" description="Helical" evidence="2">
    <location>
        <begin position="487"/>
        <end position="509"/>
    </location>
</feature>
<evidence type="ECO:0000313" key="4">
    <source>
        <dbReference type="Proteomes" id="UP001149303"/>
    </source>
</evidence>
<feature type="transmembrane region" description="Helical" evidence="2">
    <location>
        <begin position="428"/>
        <end position="446"/>
    </location>
</feature>
<keyword evidence="2" id="KW-0812">Transmembrane</keyword>
<reference evidence="3" key="1">
    <citation type="submission" date="2021-09" db="EMBL/GenBank/DDBJ databases">
        <authorList>
            <person name="Smyrli M."/>
        </authorList>
    </citation>
    <scope>NUCLEOTIDE SEQUENCE</scope>
    <source>
        <strain evidence="3">LAR25</strain>
    </source>
</reference>
<keyword evidence="2" id="KW-1133">Transmembrane helix</keyword>
<dbReference type="RefSeq" id="WP_274638585.1">
    <property type="nucleotide sequence ID" value="NZ_JAIWJY010000001.1"/>
</dbReference>
<evidence type="ECO:0000256" key="2">
    <source>
        <dbReference type="SAM" id="Phobius"/>
    </source>
</evidence>
<comment type="caution">
    <text evidence="3">The sequence shown here is derived from an EMBL/GenBank/DDBJ whole genome shotgun (WGS) entry which is preliminary data.</text>
</comment>
<feature type="transmembrane region" description="Helical" evidence="2">
    <location>
        <begin position="175"/>
        <end position="200"/>
    </location>
</feature>
<dbReference type="AlphaFoldDB" id="A0A9X4EQV4"/>
<name>A0A9X4EQV4_9FLAO</name>
<dbReference type="PANTHER" id="PTHR43044:SF1">
    <property type="entry name" value="QUINOL:CYTOCHROME C OXIDOREDUCTASE QUINONE-BINDING SUBUNIT 2"/>
    <property type="match status" value="1"/>
</dbReference>
<feature type="transmembrane region" description="Helical" evidence="2">
    <location>
        <begin position="453"/>
        <end position="475"/>
    </location>
</feature>
<keyword evidence="2" id="KW-0472">Membrane</keyword>
<gene>
    <name evidence="3" type="ORF">LCI24_00015</name>
</gene>
<feature type="transmembrane region" description="Helical" evidence="2">
    <location>
        <begin position="311"/>
        <end position="331"/>
    </location>
</feature>
<feature type="compositionally biased region" description="Basic and acidic residues" evidence="1">
    <location>
        <begin position="58"/>
        <end position="76"/>
    </location>
</feature>
<feature type="compositionally biased region" description="Polar residues" evidence="1">
    <location>
        <begin position="111"/>
        <end position="121"/>
    </location>
</feature>
<feature type="transmembrane region" description="Helical" evidence="2">
    <location>
        <begin position="343"/>
        <end position="366"/>
    </location>
</feature>
<organism evidence="3 4">
    <name type="scientific">Tenacibaculum larymnensis</name>
    <dbReference type="NCBI Taxonomy" id="2878201"/>
    <lineage>
        <taxon>Bacteria</taxon>
        <taxon>Pseudomonadati</taxon>
        <taxon>Bacteroidota</taxon>
        <taxon>Flavobacteriia</taxon>
        <taxon>Flavobacteriales</taxon>
        <taxon>Flavobacteriaceae</taxon>
        <taxon>Tenacibaculum</taxon>
    </lineage>
</organism>
<feature type="transmembrane region" description="Helical" evidence="2">
    <location>
        <begin position="272"/>
        <end position="290"/>
    </location>
</feature>
<dbReference type="PANTHER" id="PTHR43044">
    <property type="match status" value="1"/>
</dbReference>
<feature type="compositionally biased region" description="Basic and acidic residues" evidence="1">
    <location>
        <begin position="95"/>
        <end position="104"/>
    </location>
</feature>
<dbReference type="Proteomes" id="UP001149303">
    <property type="component" value="Unassembled WGS sequence"/>
</dbReference>
<keyword evidence="4" id="KW-1185">Reference proteome</keyword>
<proteinExistence type="predicted"/>
<accession>A0A9X4EQV4</accession>
<feature type="region of interest" description="Disordered" evidence="1">
    <location>
        <begin position="44"/>
        <end position="144"/>
    </location>
</feature>
<feature type="transmembrane region" description="Helical" evidence="2">
    <location>
        <begin position="386"/>
        <end position="408"/>
    </location>
</feature>
<dbReference type="EMBL" id="JAIWJY010000001">
    <property type="protein sequence ID" value="MDE1205171.1"/>
    <property type="molecule type" value="Genomic_DNA"/>
</dbReference>
<protein>
    <submittedName>
        <fullName evidence="3">Quinol:cytochrome C oxidoreductase</fullName>
    </submittedName>
</protein>
<evidence type="ECO:0000313" key="3">
    <source>
        <dbReference type="EMBL" id="MDE1205171.1"/>
    </source>
</evidence>
<feature type="transmembrane region" description="Helical" evidence="2">
    <location>
        <begin position="221"/>
        <end position="241"/>
    </location>
</feature>
<evidence type="ECO:0000256" key="1">
    <source>
        <dbReference type="SAM" id="MobiDB-lite"/>
    </source>
</evidence>
<feature type="compositionally biased region" description="Basic and acidic residues" evidence="1">
    <location>
        <begin position="125"/>
        <end position="144"/>
    </location>
</feature>
<sequence length="542" mass="61186">MYQFSGKLKMLAIVLMAVGLLGTGYSFFSAPKTLEEAKEILAKQDAHHGGGHEAATTHNEEEHADEAKVEKHVEVENHEEDTTTETHVADSTATHTEEVAHNAEQEDSGEATENTQAQDSSAVHVADDAHTETATDEAHETTTEAHAEVAAHGEDHGDAHAEHALHQMQNRPWSALYVALLFSLGITLLVLAFYGSQIVAQAGWSVVLHRVMEAISSNLHYVSLVMLVFLIVTAMHMNHLFTWMGEGVTDPTSPNYDAIVDGKKWWLNTPGWLIRSIIYLTGWNVYRFLIRKWSLAQDNGDLKQHKKNYNATVIFLVFFMLTESMASWDWIMAIDPHWFSTLFGWYVLATFLVSALTVIAMVTIYLRSKGVLPLVNDSHIHDLAKFMFGFSVFWTYLWFAQFMLIWYADMPEETTYFLLRFNEYKVPFLAMVVMNFIFPVLLLINSDFKSRPWFVILGGVVILAGHYIDLFVMIMPGTVGGQWGFGIGEISGLLFFTGLFIFATFSAFAKANPVPKGNPYLHESETYHYYNIEHTGEDSNHH</sequence>